<gene>
    <name evidence="3" type="ORF">DHf2319_11225</name>
</gene>
<protein>
    <submittedName>
        <fullName evidence="3">Tripartite tricarboxylate transporter substrate binding protein</fullName>
    </submittedName>
</protein>
<accession>A0ABY4AI75</accession>
<dbReference type="InterPro" id="IPR042100">
    <property type="entry name" value="Bug_dom1"/>
</dbReference>
<organism evidence="3 4">
    <name type="scientific">Orrella daihaiensis</name>
    <dbReference type="NCBI Taxonomy" id="2782176"/>
    <lineage>
        <taxon>Bacteria</taxon>
        <taxon>Pseudomonadati</taxon>
        <taxon>Pseudomonadota</taxon>
        <taxon>Betaproteobacteria</taxon>
        <taxon>Burkholderiales</taxon>
        <taxon>Alcaligenaceae</taxon>
        <taxon>Orrella</taxon>
    </lineage>
</organism>
<feature type="chain" id="PRO_5045149710" evidence="2">
    <location>
        <begin position="28"/>
        <end position="328"/>
    </location>
</feature>
<dbReference type="Gene3D" id="3.40.190.150">
    <property type="entry name" value="Bordetella uptake gene, domain 1"/>
    <property type="match status" value="1"/>
</dbReference>
<evidence type="ECO:0000313" key="4">
    <source>
        <dbReference type="Proteomes" id="UP000831607"/>
    </source>
</evidence>
<keyword evidence="2" id="KW-0732">Signal</keyword>
<dbReference type="PIRSF" id="PIRSF017082">
    <property type="entry name" value="YflP"/>
    <property type="match status" value="1"/>
</dbReference>
<dbReference type="Gene3D" id="3.40.190.10">
    <property type="entry name" value="Periplasmic binding protein-like II"/>
    <property type="match status" value="1"/>
</dbReference>
<comment type="similarity">
    <text evidence="1">Belongs to the UPF0065 (bug) family.</text>
</comment>
<proteinExistence type="inferred from homology"/>
<dbReference type="Pfam" id="PF03401">
    <property type="entry name" value="TctC"/>
    <property type="match status" value="1"/>
</dbReference>
<dbReference type="InterPro" id="IPR005064">
    <property type="entry name" value="BUG"/>
</dbReference>
<dbReference type="CDD" id="cd13578">
    <property type="entry name" value="PBP2_Bug27"/>
    <property type="match status" value="1"/>
</dbReference>
<feature type="signal peptide" evidence="2">
    <location>
        <begin position="1"/>
        <end position="27"/>
    </location>
</feature>
<dbReference type="SUPFAM" id="SSF53850">
    <property type="entry name" value="Periplasmic binding protein-like II"/>
    <property type="match status" value="1"/>
</dbReference>
<dbReference type="PANTHER" id="PTHR42928:SF5">
    <property type="entry name" value="BLR1237 PROTEIN"/>
    <property type="match status" value="1"/>
</dbReference>
<name>A0ABY4AI75_9BURK</name>
<sequence>MLNKLPKSLLAATAIATATLFTTGAQAQADNYPDKPVTLLVGFSPGGATDIIARLLASELEKQLGQPVVVQNKPGAGSNIAAGEAARAAPDGYTLFMGTIAQTISPAIRSNLQYDTKKDFIPVIQTMASPSILVVNPEVPVTTVKEFIEYAKANPGKVTMASSGAGGSPHMAAELLDIRAGIDTLHVPYKGAGPAMNDVLAGVVTGGFKTATAAIPQIKAGKVRPLAIASETRLAQLPDLPTMKEAGVDDFYVTSWNGIFVPAGTPQPIVDKISAATAKVLQQPNIVAEFDKRSAVAVGGSTEDFRVFIDAELDKWAEVAREAKVKLD</sequence>
<dbReference type="EMBL" id="CP063982">
    <property type="protein sequence ID" value="UOD49996.1"/>
    <property type="molecule type" value="Genomic_DNA"/>
</dbReference>
<keyword evidence="4" id="KW-1185">Reference proteome</keyword>
<dbReference type="RefSeq" id="WP_243478390.1">
    <property type="nucleotide sequence ID" value="NZ_CP063982.1"/>
</dbReference>
<evidence type="ECO:0000313" key="3">
    <source>
        <dbReference type="EMBL" id="UOD49996.1"/>
    </source>
</evidence>
<evidence type="ECO:0000256" key="1">
    <source>
        <dbReference type="ARBA" id="ARBA00006987"/>
    </source>
</evidence>
<dbReference type="PANTHER" id="PTHR42928">
    <property type="entry name" value="TRICARBOXYLATE-BINDING PROTEIN"/>
    <property type="match status" value="1"/>
</dbReference>
<reference evidence="3 4" key="1">
    <citation type="submission" date="2020-11" db="EMBL/GenBank/DDBJ databases">
        <title>Algicoccus daihaiensis sp.nov., isolated from Daihai Lake in Inner Mongolia.</title>
        <authorList>
            <person name="Kai J."/>
        </authorList>
    </citation>
    <scope>NUCLEOTIDE SEQUENCE [LARGE SCALE GENOMIC DNA]</scope>
    <source>
        <strain evidence="4">f23</strain>
    </source>
</reference>
<dbReference type="Proteomes" id="UP000831607">
    <property type="component" value="Chromosome"/>
</dbReference>
<evidence type="ECO:0000256" key="2">
    <source>
        <dbReference type="SAM" id="SignalP"/>
    </source>
</evidence>